<dbReference type="AlphaFoldDB" id="A0A0M6X352"/>
<accession>A0A0M6X352</accession>
<protein>
    <submittedName>
        <fullName evidence="1">Uncharacterized protein</fullName>
    </submittedName>
</protein>
<gene>
    <name evidence="1" type="ORF">RIL183_11631</name>
</gene>
<dbReference type="RefSeq" id="WP_055040700.1">
    <property type="nucleotide sequence ID" value="NZ_CVRS01000142.1"/>
</dbReference>
<name>A0A0M6X352_9FIRM</name>
<sequence length="197" mass="23122">MVKADMRKGMLLKGKIGAEERIYRVLDLKEKVLVLDCVKKTMPVWKTYEELSDCVEKEEESMAEAIDIIDAMEGESRKTAYQRYNMISGILPFLSEENMRTEAIKRASERYGISKQTVRNYLCEYLATMDVRSLAPGYKKAEKKLSADEKNMRKSLNKWYYTTKKRTLKNCYTLMLQHFYCNADGSLKEQYPSYYQL</sequence>
<dbReference type="EMBL" id="CVRS01000142">
    <property type="protein sequence ID" value="CRL43563.1"/>
    <property type="molecule type" value="Genomic_DNA"/>
</dbReference>
<dbReference type="Proteomes" id="UP000049828">
    <property type="component" value="Unassembled WGS sequence"/>
</dbReference>
<reference evidence="2" key="1">
    <citation type="submission" date="2015-05" db="EMBL/GenBank/DDBJ databases">
        <authorList>
            <consortium name="Pathogen Informatics"/>
        </authorList>
    </citation>
    <scope>NUCLEOTIDE SEQUENCE [LARGE SCALE GENOMIC DNA]</scope>
    <source>
        <strain evidence="2">L1-83</strain>
    </source>
</reference>
<evidence type="ECO:0000313" key="2">
    <source>
        <dbReference type="Proteomes" id="UP000049828"/>
    </source>
</evidence>
<evidence type="ECO:0000313" key="1">
    <source>
        <dbReference type="EMBL" id="CRL43563.1"/>
    </source>
</evidence>
<organism evidence="1 2">
    <name type="scientific">Roseburia inulinivorans</name>
    <dbReference type="NCBI Taxonomy" id="360807"/>
    <lineage>
        <taxon>Bacteria</taxon>
        <taxon>Bacillati</taxon>
        <taxon>Bacillota</taxon>
        <taxon>Clostridia</taxon>
        <taxon>Lachnospirales</taxon>
        <taxon>Lachnospiraceae</taxon>
        <taxon>Roseburia</taxon>
    </lineage>
</organism>
<keyword evidence="2" id="KW-1185">Reference proteome</keyword>
<proteinExistence type="predicted"/>